<reference evidence="1 2" key="1">
    <citation type="submission" date="2019-12" db="EMBL/GenBank/DDBJ databases">
        <authorList>
            <person name="Alioto T."/>
            <person name="Alioto T."/>
            <person name="Gomez Garrido J."/>
        </authorList>
    </citation>
    <scope>NUCLEOTIDE SEQUENCE [LARGE SCALE GENOMIC DNA]</scope>
</reference>
<dbReference type="Gramene" id="OE9A018702T1">
    <property type="protein sequence ID" value="OE9A018702C1"/>
    <property type="gene ID" value="OE9A018702"/>
</dbReference>
<proteinExistence type="predicted"/>
<comment type="caution">
    <text evidence="1">The sequence shown here is derived from an EMBL/GenBank/DDBJ whole genome shotgun (WGS) entry which is preliminary data.</text>
</comment>
<dbReference type="AlphaFoldDB" id="A0A8S0PEA0"/>
<dbReference type="Proteomes" id="UP000594638">
    <property type="component" value="Unassembled WGS sequence"/>
</dbReference>
<gene>
    <name evidence="1" type="ORF">OLEA9_A018702</name>
</gene>
<evidence type="ECO:0000313" key="2">
    <source>
        <dbReference type="Proteomes" id="UP000594638"/>
    </source>
</evidence>
<sequence length="214" mass="24027">MQPDFHVFLGDFWEAICRPCSGRVWATVGMQLDFQAFLGHVQDASWPRQGRNLIFSISRQFVGTVYKQCLGRFPATLGMQADFKPNKGSSVYRLCQGRRHVPKHSGQFLGHSVQALFRTSHGHATAQPDFQAFIGSSWVTAMSGTRPDCDRNATKFLGISKQFLEHSVQAMSRAQQGRSLIFMYFSVVSGKRCTGHVQDASGPRQARNLISRHF</sequence>
<organism evidence="1 2">
    <name type="scientific">Olea europaea subsp. europaea</name>
    <dbReference type="NCBI Taxonomy" id="158383"/>
    <lineage>
        <taxon>Eukaryota</taxon>
        <taxon>Viridiplantae</taxon>
        <taxon>Streptophyta</taxon>
        <taxon>Embryophyta</taxon>
        <taxon>Tracheophyta</taxon>
        <taxon>Spermatophyta</taxon>
        <taxon>Magnoliopsida</taxon>
        <taxon>eudicotyledons</taxon>
        <taxon>Gunneridae</taxon>
        <taxon>Pentapetalae</taxon>
        <taxon>asterids</taxon>
        <taxon>lamiids</taxon>
        <taxon>Lamiales</taxon>
        <taxon>Oleaceae</taxon>
        <taxon>Oleeae</taxon>
        <taxon>Olea</taxon>
    </lineage>
</organism>
<accession>A0A8S0PEA0</accession>
<name>A0A8S0PEA0_OLEEU</name>
<protein>
    <submittedName>
        <fullName evidence="1">Uncharacterized protein</fullName>
    </submittedName>
</protein>
<dbReference type="EMBL" id="CACTIH010000038">
    <property type="protein sequence ID" value="CAA2938743.1"/>
    <property type="molecule type" value="Genomic_DNA"/>
</dbReference>
<keyword evidence="2" id="KW-1185">Reference proteome</keyword>
<evidence type="ECO:0000313" key="1">
    <source>
        <dbReference type="EMBL" id="CAA2938743.1"/>
    </source>
</evidence>